<keyword evidence="2" id="KW-1185">Reference proteome</keyword>
<evidence type="ECO:0000313" key="1">
    <source>
        <dbReference type="EMBL" id="MEQ2242605.1"/>
    </source>
</evidence>
<dbReference type="EMBL" id="JAHRIQ010066381">
    <property type="protein sequence ID" value="MEQ2242605.1"/>
    <property type="molecule type" value="Genomic_DNA"/>
</dbReference>
<protein>
    <submittedName>
        <fullName evidence="1">Uncharacterized protein</fullName>
    </submittedName>
</protein>
<evidence type="ECO:0000313" key="2">
    <source>
        <dbReference type="Proteomes" id="UP001482620"/>
    </source>
</evidence>
<gene>
    <name evidence="1" type="ORF">ILYODFUR_037615</name>
</gene>
<proteinExistence type="predicted"/>
<name>A0ABV0UBP8_9TELE</name>
<comment type="caution">
    <text evidence="1">The sequence shown here is derived from an EMBL/GenBank/DDBJ whole genome shotgun (WGS) entry which is preliminary data.</text>
</comment>
<organism evidence="1 2">
    <name type="scientific">Ilyodon furcidens</name>
    <name type="common">goldbreast splitfin</name>
    <dbReference type="NCBI Taxonomy" id="33524"/>
    <lineage>
        <taxon>Eukaryota</taxon>
        <taxon>Metazoa</taxon>
        <taxon>Chordata</taxon>
        <taxon>Craniata</taxon>
        <taxon>Vertebrata</taxon>
        <taxon>Euteleostomi</taxon>
        <taxon>Actinopterygii</taxon>
        <taxon>Neopterygii</taxon>
        <taxon>Teleostei</taxon>
        <taxon>Neoteleostei</taxon>
        <taxon>Acanthomorphata</taxon>
        <taxon>Ovalentaria</taxon>
        <taxon>Atherinomorphae</taxon>
        <taxon>Cyprinodontiformes</taxon>
        <taxon>Goodeidae</taxon>
        <taxon>Ilyodon</taxon>
    </lineage>
</organism>
<reference evidence="1 2" key="1">
    <citation type="submission" date="2021-06" db="EMBL/GenBank/DDBJ databases">
        <authorList>
            <person name="Palmer J.M."/>
        </authorList>
    </citation>
    <scope>NUCLEOTIDE SEQUENCE [LARGE SCALE GENOMIC DNA]</scope>
    <source>
        <strain evidence="2">if_2019</strain>
        <tissue evidence="1">Muscle</tissue>
    </source>
</reference>
<sequence length="99" mass="10989">MSLYSCSVPTMSCSHSLPQSAGNRHHSVHLHFVSQSPWFTCAIPHTPHYCLFLDGLFISSALLSTTVFGKPGQFNGQAFLSLLNVFVHLLPACKFLFDY</sequence>
<accession>A0ABV0UBP8</accession>
<dbReference type="Proteomes" id="UP001482620">
    <property type="component" value="Unassembled WGS sequence"/>
</dbReference>